<evidence type="ECO:0000256" key="1">
    <source>
        <dbReference type="SAM" id="SignalP"/>
    </source>
</evidence>
<gene>
    <name evidence="3" type="ORF">SAMN05444336_10675</name>
</gene>
<evidence type="ECO:0000259" key="2">
    <source>
        <dbReference type="PROSITE" id="PS50983"/>
    </source>
</evidence>
<dbReference type="InterPro" id="IPR002491">
    <property type="entry name" value="ABC_transptr_periplasmic_BD"/>
</dbReference>
<dbReference type="SUPFAM" id="SSF53807">
    <property type="entry name" value="Helical backbone' metal receptor"/>
    <property type="match status" value="1"/>
</dbReference>
<dbReference type="InterPro" id="IPR050902">
    <property type="entry name" value="ABC_Transporter_SBP"/>
</dbReference>
<dbReference type="EMBL" id="FNMZ01000006">
    <property type="protein sequence ID" value="SDX52397.1"/>
    <property type="molecule type" value="Genomic_DNA"/>
</dbReference>
<dbReference type="AlphaFoldDB" id="A0A1H3CE21"/>
<name>A0A1H3CE21_9RHOB</name>
<dbReference type="GO" id="GO:0071281">
    <property type="term" value="P:cellular response to iron ion"/>
    <property type="evidence" value="ECO:0007669"/>
    <property type="project" value="TreeGrafter"/>
</dbReference>
<dbReference type="Pfam" id="PF01497">
    <property type="entry name" value="Peripla_BP_2"/>
    <property type="match status" value="1"/>
</dbReference>
<reference evidence="3 4" key="1">
    <citation type="submission" date="2016-10" db="EMBL/GenBank/DDBJ databases">
        <authorList>
            <person name="de Groot N.N."/>
        </authorList>
    </citation>
    <scope>NUCLEOTIDE SEQUENCE [LARGE SCALE GENOMIC DNA]</scope>
    <source>
        <strain evidence="3 4">DSM 17890</strain>
    </source>
</reference>
<dbReference type="PROSITE" id="PS50983">
    <property type="entry name" value="FE_B12_PBP"/>
    <property type="match status" value="1"/>
</dbReference>
<evidence type="ECO:0000313" key="3">
    <source>
        <dbReference type="EMBL" id="SDX52397.1"/>
    </source>
</evidence>
<dbReference type="PANTHER" id="PTHR30535">
    <property type="entry name" value="VITAMIN B12-BINDING PROTEIN"/>
    <property type="match status" value="1"/>
</dbReference>
<keyword evidence="1" id="KW-0732">Signal</keyword>
<dbReference type="PANTHER" id="PTHR30535:SF34">
    <property type="entry name" value="MOLYBDATE-BINDING PROTEIN MOLA"/>
    <property type="match status" value="1"/>
</dbReference>
<accession>A0A1H3CE21</accession>
<dbReference type="Proteomes" id="UP000199118">
    <property type="component" value="Unassembled WGS sequence"/>
</dbReference>
<dbReference type="STRING" id="356660.SAMN05444336_10675"/>
<proteinExistence type="predicted"/>
<feature type="chain" id="PRO_5011569891" evidence="1">
    <location>
        <begin position="28"/>
        <end position="322"/>
    </location>
</feature>
<evidence type="ECO:0000313" key="4">
    <source>
        <dbReference type="Proteomes" id="UP000199118"/>
    </source>
</evidence>
<dbReference type="Gene3D" id="3.40.50.1980">
    <property type="entry name" value="Nitrogenase molybdenum iron protein domain"/>
    <property type="match status" value="2"/>
</dbReference>
<feature type="signal peptide" evidence="1">
    <location>
        <begin position="1"/>
        <end position="27"/>
    </location>
</feature>
<keyword evidence="4" id="KW-1185">Reference proteome</keyword>
<feature type="domain" description="Fe/B12 periplasmic-binding" evidence="2">
    <location>
        <begin position="53"/>
        <end position="305"/>
    </location>
</feature>
<protein>
    <submittedName>
        <fullName evidence="3">Iron complex transport system substrate-binding protein</fullName>
    </submittedName>
</protein>
<sequence>MNLPSGMRRAAAMTLAGAAALAGAALAVPATDPAPGAPASAPAPRGENEAPRRVVSLNLCTDQLAMLLAAPGQLLSVSSMASDPHVSAMRDRAGAFAVNHGRAEEIFLMRPDLVLAGTYTARETVSMLRRLGFRVETFAPEADFDAIRANIRRMGALLGREAQAEAMAAEMDARLEAARPAPDAPRPLAALLEAASWSSGAGTLAHEIVTAAGLRNLGAELGITGMARLPLERLVMGAPDLLIAARPYTPPSLSEQGMRHPALDPLQARAGRVALSDARWVCGAPFTAEAVADLSAARRALTGEGRSAALVPAAPAANAVAR</sequence>
<organism evidence="3 4">
    <name type="scientific">Albimonas donghaensis</name>
    <dbReference type="NCBI Taxonomy" id="356660"/>
    <lineage>
        <taxon>Bacteria</taxon>
        <taxon>Pseudomonadati</taxon>
        <taxon>Pseudomonadota</taxon>
        <taxon>Alphaproteobacteria</taxon>
        <taxon>Rhodobacterales</taxon>
        <taxon>Paracoccaceae</taxon>
        <taxon>Albimonas</taxon>
    </lineage>
</organism>